<accession>A0A2I0HVB0</accession>
<comment type="caution">
    <text evidence="2">The sequence shown here is derived from an EMBL/GenBank/DDBJ whole genome shotgun (WGS) entry which is preliminary data.</text>
</comment>
<evidence type="ECO:0000256" key="1">
    <source>
        <dbReference type="SAM" id="MobiDB-lite"/>
    </source>
</evidence>
<feature type="compositionally biased region" description="Basic and acidic residues" evidence="1">
    <location>
        <begin position="127"/>
        <end position="137"/>
    </location>
</feature>
<feature type="compositionally biased region" description="Acidic residues" evidence="1">
    <location>
        <begin position="143"/>
        <end position="155"/>
    </location>
</feature>
<sequence length="155" mass="17054">MAGTIGAEFCQTSWAAGEWAELGRWTGLGRWGADWAELGRIGPLLHWADGDGLGRTKAWAVGLVGLLAAGRIAGPTRAGLLGARTVLLSARTILAVHERRPCNREARQIRFKKMKIGRRRVVVLAEGSRDKESKRSSPVELYPEFEQEEAEDFDV</sequence>
<keyword evidence="3" id="KW-1185">Reference proteome</keyword>
<gene>
    <name evidence="2" type="ORF">CRG98_043966</name>
</gene>
<feature type="region of interest" description="Disordered" evidence="1">
    <location>
        <begin position="127"/>
        <end position="155"/>
    </location>
</feature>
<reference evidence="2 3" key="1">
    <citation type="submission" date="2017-11" db="EMBL/GenBank/DDBJ databases">
        <title>De-novo sequencing of pomegranate (Punica granatum L.) genome.</title>
        <authorList>
            <person name="Akparov Z."/>
            <person name="Amiraslanov A."/>
            <person name="Hajiyeva S."/>
            <person name="Abbasov M."/>
            <person name="Kaur K."/>
            <person name="Hamwieh A."/>
            <person name="Solovyev V."/>
            <person name="Salamov A."/>
            <person name="Braich B."/>
            <person name="Kosarev P."/>
            <person name="Mahmoud A."/>
            <person name="Hajiyev E."/>
            <person name="Babayeva S."/>
            <person name="Izzatullayeva V."/>
            <person name="Mammadov A."/>
            <person name="Mammadov A."/>
            <person name="Sharifova S."/>
            <person name="Ojaghi J."/>
            <person name="Eynullazada K."/>
            <person name="Bayramov B."/>
            <person name="Abdulazimova A."/>
            <person name="Shahmuradov I."/>
        </authorList>
    </citation>
    <scope>NUCLEOTIDE SEQUENCE [LARGE SCALE GENOMIC DNA]</scope>
    <source>
        <strain evidence="3">cv. AG2017</strain>
        <tissue evidence="2">Leaf</tissue>
    </source>
</reference>
<name>A0A2I0HVB0_PUNGR</name>
<proteinExistence type="predicted"/>
<dbReference type="EMBL" id="PGOL01005254">
    <property type="protein sequence ID" value="PKI35639.1"/>
    <property type="molecule type" value="Genomic_DNA"/>
</dbReference>
<dbReference type="AlphaFoldDB" id="A0A2I0HVB0"/>
<evidence type="ECO:0000313" key="2">
    <source>
        <dbReference type="EMBL" id="PKI35639.1"/>
    </source>
</evidence>
<evidence type="ECO:0000313" key="3">
    <source>
        <dbReference type="Proteomes" id="UP000233551"/>
    </source>
</evidence>
<dbReference type="Proteomes" id="UP000233551">
    <property type="component" value="Unassembled WGS sequence"/>
</dbReference>
<protein>
    <submittedName>
        <fullName evidence="2">Uncharacterized protein</fullName>
    </submittedName>
</protein>
<organism evidence="2 3">
    <name type="scientific">Punica granatum</name>
    <name type="common">Pomegranate</name>
    <dbReference type="NCBI Taxonomy" id="22663"/>
    <lineage>
        <taxon>Eukaryota</taxon>
        <taxon>Viridiplantae</taxon>
        <taxon>Streptophyta</taxon>
        <taxon>Embryophyta</taxon>
        <taxon>Tracheophyta</taxon>
        <taxon>Spermatophyta</taxon>
        <taxon>Magnoliopsida</taxon>
        <taxon>eudicotyledons</taxon>
        <taxon>Gunneridae</taxon>
        <taxon>Pentapetalae</taxon>
        <taxon>rosids</taxon>
        <taxon>malvids</taxon>
        <taxon>Myrtales</taxon>
        <taxon>Lythraceae</taxon>
        <taxon>Punica</taxon>
    </lineage>
</organism>